<keyword evidence="3" id="KW-1185">Reference proteome</keyword>
<sequence length="143" mass="16145">MYLYSPNTEDVYDIDPSKTEILLGTAGNENPLSTAIPETPDVYFDKSIVEQTNQIPENPQTVSQPSPPTESTTGEDLRSVIEETSSSVQAIPDKRLALRFINLTPAEKAKKIAEERAARERERRANIKAKDTEKYKKVCWNKF</sequence>
<comment type="caution">
    <text evidence="2">The sequence shown here is derived from an EMBL/GenBank/DDBJ whole genome shotgun (WGS) entry which is preliminary data.</text>
</comment>
<evidence type="ECO:0000313" key="3">
    <source>
        <dbReference type="Proteomes" id="UP000031668"/>
    </source>
</evidence>
<dbReference type="EMBL" id="JWZT01000093">
    <property type="protein sequence ID" value="KII74996.1"/>
    <property type="molecule type" value="Genomic_DNA"/>
</dbReference>
<feature type="compositionally biased region" description="Polar residues" evidence="1">
    <location>
        <begin position="49"/>
        <end position="74"/>
    </location>
</feature>
<dbReference type="Proteomes" id="UP000031668">
    <property type="component" value="Unassembled WGS sequence"/>
</dbReference>
<reference evidence="2 3" key="1">
    <citation type="journal article" date="2014" name="Genome Biol. Evol.">
        <title>The genome of the myxosporean Thelohanellus kitauei shows adaptations to nutrient acquisition within its fish host.</title>
        <authorList>
            <person name="Yang Y."/>
            <person name="Xiong J."/>
            <person name="Zhou Z."/>
            <person name="Huo F."/>
            <person name="Miao W."/>
            <person name="Ran C."/>
            <person name="Liu Y."/>
            <person name="Zhang J."/>
            <person name="Feng J."/>
            <person name="Wang M."/>
            <person name="Wang M."/>
            <person name="Wang L."/>
            <person name="Yao B."/>
        </authorList>
    </citation>
    <scope>NUCLEOTIDE SEQUENCE [LARGE SCALE GENOMIC DNA]</scope>
    <source>
        <strain evidence="2">Wuqing</strain>
    </source>
</reference>
<evidence type="ECO:0000313" key="2">
    <source>
        <dbReference type="EMBL" id="KII74996.1"/>
    </source>
</evidence>
<organism evidence="2 3">
    <name type="scientific">Thelohanellus kitauei</name>
    <name type="common">Myxosporean</name>
    <dbReference type="NCBI Taxonomy" id="669202"/>
    <lineage>
        <taxon>Eukaryota</taxon>
        <taxon>Metazoa</taxon>
        <taxon>Cnidaria</taxon>
        <taxon>Myxozoa</taxon>
        <taxon>Myxosporea</taxon>
        <taxon>Bivalvulida</taxon>
        <taxon>Platysporina</taxon>
        <taxon>Myxobolidae</taxon>
        <taxon>Thelohanellus</taxon>
    </lineage>
</organism>
<evidence type="ECO:0000256" key="1">
    <source>
        <dbReference type="SAM" id="MobiDB-lite"/>
    </source>
</evidence>
<gene>
    <name evidence="2" type="ORF">RF11_08910</name>
</gene>
<accession>A0A0C2N5S1</accession>
<feature type="region of interest" description="Disordered" evidence="1">
    <location>
        <begin position="48"/>
        <end position="77"/>
    </location>
</feature>
<protein>
    <submittedName>
        <fullName evidence="2">Uncharacterized protein</fullName>
    </submittedName>
</protein>
<name>A0A0C2N5S1_THEKT</name>
<dbReference type="AlphaFoldDB" id="A0A0C2N5S1"/>
<proteinExistence type="predicted"/>